<feature type="region of interest" description="Disordered" evidence="1">
    <location>
        <begin position="1"/>
        <end position="41"/>
    </location>
</feature>
<evidence type="ECO:0000313" key="3">
    <source>
        <dbReference type="Proteomes" id="UP000028990"/>
    </source>
</evidence>
<proteinExistence type="predicted"/>
<evidence type="ECO:0000256" key="1">
    <source>
        <dbReference type="SAM" id="MobiDB-lite"/>
    </source>
</evidence>
<reference evidence="2 3" key="1">
    <citation type="submission" date="2013-11" db="EMBL/GenBank/DDBJ databases">
        <title>The Damaraland mole rat (Fukomys damarensis) genome and evolution of African mole rats.</title>
        <authorList>
            <person name="Gladyshev V.N."/>
            <person name="Fang X."/>
        </authorList>
    </citation>
    <scope>NUCLEOTIDE SEQUENCE [LARGE SCALE GENOMIC DNA]</scope>
    <source>
        <tissue evidence="2">Liver</tissue>
    </source>
</reference>
<name>A0A091DTA0_FUKDA</name>
<dbReference type="AlphaFoldDB" id="A0A091DTA0"/>
<feature type="compositionally biased region" description="Basic and acidic residues" evidence="1">
    <location>
        <begin position="25"/>
        <end position="41"/>
    </location>
</feature>
<protein>
    <submittedName>
        <fullName evidence="2">Uncharacterized protein</fullName>
    </submittedName>
</protein>
<gene>
    <name evidence="2" type="ORF">H920_04928</name>
</gene>
<organism evidence="2 3">
    <name type="scientific">Fukomys damarensis</name>
    <name type="common">Damaraland mole rat</name>
    <name type="synonym">Cryptomys damarensis</name>
    <dbReference type="NCBI Taxonomy" id="885580"/>
    <lineage>
        <taxon>Eukaryota</taxon>
        <taxon>Metazoa</taxon>
        <taxon>Chordata</taxon>
        <taxon>Craniata</taxon>
        <taxon>Vertebrata</taxon>
        <taxon>Euteleostomi</taxon>
        <taxon>Mammalia</taxon>
        <taxon>Eutheria</taxon>
        <taxon>Euarchontoglires</taxon>
        <taxon>Glires</taxon>
        <taxon>Rodentia</taxon>
        <taxon>Hystricomorpha</taxon>
        <taxon>Bathyergidae</taxon>
        <taxon>Fukomys</taxon>
    </lineage>
</organism>
<keyword evidence="3" id="KW-1185">Reference proteome</keyword>
<accession>A0A091DTA0</accession>
<dbReference type="EMBL" id="KN122061">
    <property type="protein sequence ID" value="KFO33683.1"/>
    <property type="molecule type" value="Genomic_DNA"/>
</dbReference>
<dbReference type="Proteomes" id="UP000028990">
    <property type="component" value="Unassembled WGS sequence"/>
</dbReference>
<sequence>MLELQRIRPKAWSAGQDESTSGSRSIHDGISRGLRQEVDGSVPEAKEYTSRLVLEAEESVLKGRRRCPRQRYVQLYPFRNMVRGGVLCNCGPLLVHPKPNDTY</sequence>
<evidence type="ECO:0000313" key="2">
    <source>
        <dbReference type="EMBL" id="KFO33683.1"/>
    </source>
</evidence>